<feature type="region of interest" description="Disordered" evidence="1">
    <location>
        <begin position="13"/>
        <end position="32"/>
    </location>
</feature>
<dbReference type="AlphaFoldDB" id="A0A848G1T8"/>
<dbReference type="RefSeq" id="WP_169145704.1">
    <property type="nucleotide sequence ID" value="NZ_JABBGA010000007.1"/>
</dbReference>
<gene>
    <name evidence="2" type="ORF">HHL15_10420</name>
</gene>
<evidence type="ECO:0000256" key="1">
    <source>
        <dbReference type="SAM" id="MobiDB-lite"/>
    </source>
</evidence>
<dbReference type="Proteomes" id="UP000580043">
    <property type="component" value="Unassembled WGS sequence"/>
</dbReference>
<keyword evidence="3" id="KW-1185">Reference proteome</keyword>
<proteinExistence type="predicted"/>
<name>A0A848G1T8_9RHOO</name>
<feature type="region of interest" description="Disordered" evidence="1">
    <location>
        <begin position="158"/>
        <end position="199"/>
    </location>
</feature>
<evidence type="ECO:0000313" key="2">
    <source>
        <dbReference type="EMBL" id="NML26157.1"/>
    </source>
</evidence>
<evidence type="ECO:0000313" key="3">
    <source>
        <dbReference type="Proteomes" id="UP000580043"/>
    </source>
</evidence>
<reference evidence="2 3" key="1">
    <citation type="submission" date="2020-04" db="EMBL/GenBank/DDBJ databases">
        <title>Zoogloea sp. G-4-1-14 isolated from soil.</title>
        <authorList>
            <person name="Dahal R.H."/>
        </authorList>
    </citation>
    <scope>NUCLEOTIDE SEQUENCE [LARGE SCALE GENOMIC DNA]</scope>
    <source>
        <strain evidence="2 3">G-4-1-14</strain>
    </source>
</reference>
<organism evidence="2 3">
    <name type="scientific">Zoogloea dura</name>
    <dbReference type="NCBI Taxonomy" id="2728840"/>
    <lineage>
        <taxon>Bacteria</taxon>
        <taxon>Pseudomonadati</taxon>
        <taxon>Pseudomonadota</taxon>
        <taxon>Betaproteobacteria</taxon>
        <taxon>Rhodocyclales</taxon>
        <taxon>Zoogloeaceae</taxon>
        <taxon>Zoogloea</taxon>
    </lineage>
</organism>
<protein>
    <submittedName>
        <fullName evidence="2">Uncharacterized protein</fullName>
    </submittedName>
</protein>
<sequence length="277" mass="30609">MRKSMQEQLLALLNKNEPKTFESSNKSDFLTPRYRQANQKSLNDGSAEQDRSKGVNLAAAKPEAALSRPVFPGSNLSLRERLIAQGVIKPASNGGKTPSKKVKLSADIQSGAIRRCTTRRQDRGPVLDLNVLRKALSTRGVVDGVDYLSLVGELREDEGAESTRNVRSGPPPSKNYAAPVAAKKSENKKLDANSASKNAKASPVYRYQKRFKCFRCGKWIPLGQGLKHEAMHEGRDYIPLADVRPKSMSRIESSSIRNSRWVYVFQGGLPSLGKRSR</sequence>
<accession>A0A848G1T8</accession>
<comment type="caution">
    <text evidence="2">The sequence shown here is derived from an EMBL/GenBank/DDBJ whole genome shotgun (WGS) entry which is preliminary data.</text>
</comment>
<dbReference type="EMBL" id="JABBGA010000007">
    <property type="protein sequence ID" value="NML26157.1"/>
    <property type="molecule type" value="Genomic_DNA"/>
</dbReference>